<keyword evidence="1 3" id="KW-0456">Lyase</keyword>
<dbReference type="EC" id="4.2.2.-" evidence="3"/>
<dbReference type="SUPFAM" id="SSF50685">
    <property type="entry name" value="Barwin-like endoglucanases"/>
    <property type="match status" value="1"/>
</dbReference>
<dbReference type="EMBL" id="FNGY01000012">
    <property type="protein sequence ID" value="SDO21156.1"/>
    <property type="molecule type" value="Genomic_DNA"/>
</dbReference>
<dbReference type="Proteomes" id="UP000183200">
    <property type="component" value="Unassembled WGS sequence"/>
</dbReference>
<dbReference type="InterPro" id="IPR009009">
    <property type="entry name" value="RlpA-like_DPBB"/>
</dbReference>
<evidence type="ECO:0000256" key="3">
    <source>
        <dbReference type="HAMAP-Rule" id="MF_02071"/>
    </source>
</evidence>
<dbReference type="HAMAP" id="MF_02071">
    <property type="entry name" value="RlpA"/>
    <property type="match status" value="1"/>
</dbReference>
<dbReference type="Gene3D" id="2.40.40.10">
    <property type="entry name" value="RlpA-like domain"/>
    <property type="match status" value="1"/>
</dbReference>
<keyword evidence="2 3" id="KW-0961">Cell wall biogenesis/degradation</keyword>
<dbReference type="NCBIfam" id="TIGR00413">
    <property type="entry name" value="rlpA"/>
    <property type="match status" value="1"/>
</dbReference>
<comment type="function">
    <text evidence="3">Lytic transglycosylase with a strong preference for naked glycan strands that lack stem peptides.</text>
</comment>
<dbReference type="AlphaFoldDB" id="A0A1H0HPQ9"/>
<dbReference type="PANTHER" id="PTHR34183:SF8">
    <property type="entry name" value="ENDOLYTIC PEPTIDOGLYCAN TRANSGLYCOSYLASE RLPA-RELATED"/>
    <property type="match status" value="1"/>
</dbReference>
<feature type="domain" description="RlpA-like protein double-psi beta-barrel" evidence="5">
    <location>
        <begin position="65"/>
        <end position="153"/>
    </location>
</feature>
<dbReference type="InterPro" id="IPR012997">
    <property type="entry name" value="RplA"/>
</dbReference>
<dbReference type="GO" id="GO:0000270">
    <property type="term" value="P:peptidoglycan metabolic process"/>
    <property type="evidence" value="ECO:0007669"/>
    <property type="project" value="UniProtKB-UniRule"/>
</dbReference>
<dbReference type="InterPro" id="IPR036908">
    <property type="entry name" value="RlpA-like_sf"/>
</dbReference>
<evidence type="ECO:0000256" key="4">
    <source>
        <dbReference type="RuleBase" id="RU003495"/>
    </source>
</evidence>
<evidence type="ECO:0000313" key="6">
    <source>
        <dbReference type="EMBL" id="SDO21156.1"/>
    </source>
</evidence>
<reference evidence="7" key="1">
    <citation type="submission" date="2016-10" db="EMBL/GenBank/DDBJ databases">
        <authorList>
            <person name="Varghese N."/>
            <person name="Submissions S."/>
        </authorList>
    </citation>
    <scope>NUCLEOTIDE SEQUENCE [LARGE SCALE GENOMIC DNA]</scope>
    <source>
        <strain evidence="7">DSM 19110</strain>
    </source>
</reference>
<sequence>MMPDDNLSGISCLSGGSLLMFVLSPTIVNMKYCLFLCFMLSFAGISARENFRKQETEADSTVRTKTGYATYYARKFEGRKTTSGVRYRANKMTAAHLSLPFGTVVKVTNLSNGKSVDVKVNDRGPHSKKYIIDLSAGAAKKLGFYRMGHSKVEISYQLHRE</sequence>
<dbReference type="CDD" id="cd22268">
    <property type="entry name" value="DPBB_RlpA-like"/>
    <property type="match status" value="1"/>
</dbReference>
<dbReference type="Pfam" id="PF03330">
    <property type="entry name" value="DPBB_1"/>
    <property type="match status" value="1"/>
</dbReference>
<proteinExistence type="inferred from homology"/>
<protein>
    <recommendedName>
        <fullName evidence="3">Probable endolytic peptidoglycan transglycosylase RlpA</fullName>
        <ecNumber evidence="3">4.2.2.-</ecNumber>
    </recommendedName>
</protein>
<keyword evidence="7" id="KW-1185">Reference proteome</keyword>
<comment type="similarity">
    <text evidence="3 4">Belongs to the RlpA family.</text>
</comment>
<dbReference type="GO" id="GO:0008932">
    <property type="term" value="F:lytic endotransglycosylase activity"/>
    <property type="evidence" value="ECO:0007669"/>
    <property type="project" value="UniProtKB-UniRule"/>
</dbReference>
<accession>A0A1H0HPQ9</accession>
<dbReference type="InterPro" id="IPR034718">
    <property type="entry name" value="RlpA"/>
</dbReference>
<evidence type="ECO:0000256" key="2">
    <source>
        <dbReference type="ARBA" id="ARBA00023316"/>
    </source>
</evidence>
<evidence type="ECO:0000313" key="7">
    <source>
        <dbReference type="Proteomes" id="UP000183200"/>
    </source>
</evidence>
<organism evidence="6 7">
    <name type="scientific">Pedobacter steynii</name>
    <dbReference type="NCBI Taxonomy" id="430522"/>
    <lineage>
        <taxon>Bacteria</taxon>
        <taxon>Pseudomonadati</taxon>
        <taxon>Bacteroidota</taxon>
        <taxon>Sphingobacteriia</taxon>
        <taxon>Sphingobacteriales</taxon>
        <taxon>Sphingobacteriaceae</taxon>
        <taxon>Pedobacter</taxon>
    </lineage>
</organism>
<dbReference type="PANTHER" id="PTHR34183">
    <property type="entry name" value="ENDOLYTIC PEPTIDOGLYCAN TRANSGLYCOSYLASE RLPA"/>
    <property type="match status" value="1"/>
</dbReference>
<dbReference type="GO" id="GO:0071555">
    <property type="term" value="P:cell wall organization"/>
    <property type="evidence" value="ECO:0007669"/>
    <property type="project" value="UniProtKB-KW"/>
</dbReference>
<evidence type="ECO:0000259" key="5">
    <source>
        <dbReference type="Pfam" id="PF03330"/>
    </source>
</evidence>
<gene>
    <name evidence="3" type="primary">rlpA</name>
    <name evidence="6" type="ORF">SAMN05421820_112216</name>
</gene>
<evidence type="ECO:0000256" key="1">
    <source>
        <dbReference type="ARBA" id="ARBA00023239"/>
    </source>
</evidence>
<keyword evidence="6" id="KW-0449">Lipoprotein</keyword>
<name>A0A1H0HPQ9_9SPHI</name>
<dbReference type="STRING" id="430522.BFS30_13050"/>